<evidence type="ECO:0000313" key="1">
    <source>
        <dbReference type="EMBL" id="PZR36687.1"/>
    </source>
</evidence>
<dbReference type="Proteomes" id="UP000249393">
    <property type="component" value="Unassembled WGS sequence"/>
</dbReference>
<sequence length="392" mass="43687">MDALNYPYIRVRDVEWLKQTLLLFPHVARMTPEFDAPPDAPEIEPYCWEAGGRHPLLRPVDLMAGRVWRAQDDLIRNIEKRFQADEVGFRSRFGREAFNEGYDPATAGHDLWGQRLQPNAGFQIHRHKVVTQLRDYLLERNLAWRPERPHGPAYIELHPRLGTAVMTTLAFAAAQNEGLTVVTEFPDLHGQVIADGAEGLLDRLAEDRLPDPAVNAQRIAEVIVYQRCDVSRLGPEDLVALRDERAAFARFRQALEAEAKELPAQVGDPRILQEYLDDTVNAILGQWQKDRAGFTPLAKAVFGDEAINEPKSLLQKIAEKAFTPEVGGPAASGVLMGSLTAHTLAGAAAGCAIGLAVHTLKSWRQVVRREADSPWKYLTTLERGGVGFRMVA</sequence>
<name>A0A2W5VDV5_9CAUL</name>
<protein>
    <submittedName>
        <fullName evidence="1">Uncharacterized protein</fullName>
    </submittedName>
</protein>
<reference evidence="1 2" key="1">
    <citation type="submission" date="2017-08" db="EMBL/GenBank/DDBJ databases">
        <title>Infants hospitalized years apart are colonized by the same room-sourced microbial strains.</title>
        <authorList>
            <person name="Brooks B."/>
            <person name="Olm M.R."/>
            <person name="Firek B.A."/>
            <person name="Baker R."/>
            <person name="Thomas B.C."/>
            <person name="Morowitz M.J."/>
            <person name="Banfield J.F."/>
        </authorList>
    </citation>
    <scope>NUCLEOTIDE SEQUENCE [LARGE SCALE GENOMIC DNA]</scope>
    <source>
        <strain evidence="1">S2_003_000_R2_4</strain>
    </source>
</reference>
<proteinExistence type="predicted"/>
<accession>A0A2W5VDV5</accession>
<dbReference type="AlphaFoldDB" id="A0A2W5VDV5"/>
<dbReference type="EMBL" id="QFQZ01000005">
    <property type="protein sequence ID" value="PZR36687.1"/>
    <property type="molecule type" value="Genomic_DNA"/>
</dbReference>
<dbReference type="RefSeq" id="WP_304273905.1">
    <property type="nucleotide sequence ID" value="NZ_QFQZ01000005.1"/>
</dbReference>
<comment type="caution">
    <text evidence="1">The sequence shown here is derived from an EMBL/GenBank/DDBJ whole genome shotgun (WGS) entry which is preliminary data.</text>
</comment>
<organism evidence="1 2">
    <name type="scientific">Caulobacter segnis</name>
    <dbReference type="NCBI Taxonomy" id="88688"/>
    <lineage>
        <taxon>Bacteria</taxon>
        <taxon>Pseudomonadati</taxon>
        <taxon>Pseudomonadota</taxon>
        <taxon>Alphaproteobacteria</taxon>
        <taxon>Caulobacterales</taxon>
        <taxon>Caulobacteraceae</taxon>
        <taxon>Caulobacter</taxon>
    </lineage>
</organism>
<gene>
    <name evidence="1" type="ORF">DI526_03035</name>
</gene>
<evidence type="ECO:0000313" key="2">
    <source>
        <dbReference type="Proteomes" id="UP000249393"/>
    </source>
</evidence>